<protein>
    <submittedName>
        <fullName evidence="2">Uncharacterized protein</fullName>
    </submittedName>
</protein>
<proteinExistence type="predicted"/>
<reference evidence="2 3" key="1">
    <citation type="submission" date="2021-06" db="EMBL/GenBank/DDBJ databases">
        <title>Caerostris darwini draft genome.</title>
        <authorList>
            <person name="Kono N."/>
            <person name="Arakawa K."/>
        </authorList>
    </citation>
    <scope>NUCLEOTIDE SEQUENCE [LARGE SCALE GENOMIC DNA]</scope>
</reference>
<comment type="caution">
    <text evidence="2">The sequence shown here is derived from an EMBL/GenBank/DDBJ whole genome shotgun (WGS) entry which is preliminary data.</text>
</comment>
<accession>A0AAV4W659</accession>
<sequence length="137" mass="15939">MAYRIEKYKKPRIIPEELILQTAVEDMVNIRVAAKIVLKSAPIVMLIVLIVGELISDKFKMKDAVKKITNQFYGFLTDLGRLASMVNPLRILSGYEVPYKILKETVEEETQNYQQDEHETKKLATWTFKEKKYVSLK</sequence>
<dbReference type="Proteomes" id="UP001054837">
    <property type="component" value="Unassembled WGS sequence"/>
</dbReference>
<feature type="transmembrane region" description="Helical" evidence="1">
    <location>
        <begin position="36"/>
        <end position="56"/>
    </location>
</feature>
<evidence type="ECO:0000256" key="1">
    <source>
        <dbReference type="SAM" id="Phobius"/>
    </source>
</evidence>
<evidence type="ECO:0000313" key="2">
    <source>
        <dbReference type="EMBL" id="GIY78137.1"/>
    </source>
</evidence>
<keyword evidence="3" id="KW-1185">Reference proteome</keyword>
<dbReference type="AlphaFoldDB" id="A0AAV4W659"/>
<name>A0AAV4W659_9ARAC</name>
<keyword evidence="1" id="KW-1133">Transmembrane helix</keyword>
<evidence type="ECO:0000313" key="3">
    <source>
        <dbReference type="Proteomes" id="UP001054837"/>
    </source>
</evidence>
<keyword evidence="1" id="KW-0472">Membrane</keyword>
<keyword evidence="1" id="KW-0812">Transmembrane</keyword>
<dbReference type="EMBL" id="BPLQ01014202">
    <property type="protein sequence ID" value="GIY78137.1"/>
    <property type="molecule type" value="Genomic_DNA"/>
</dbReference>
<gene>
    <name evidence="2" type="ORF">CDAR_444691</name>
</gene>
<organism evidence="2 3">
    <name type="scientific">Caerostris darwini</name>
    <dbReference type="NCBI Taxonomy" id="1538125"/>
    <lineage>
        <taxon>Eukaryota</taxon>
        <taxon>Metazoa</taxon>
        <taxon>Ecdysozoa</taxon>
        <taxon>Arthropoda</taxon>
        <taxon>Chelicerata</taxon>
        <taxon>Arachnida</taxon>
        <taxon>Araneae</taxon>
        <taxon>Araneomorphae</taxon>
        <taxon>Entelegynae</taxon>
        <taxon>Araneoidea</taxon>
        <taxon>Araneidae</taxon>
        <taxon>Caerostris</taxon>
    </lineage>
</organism>